<keyword evidence="10" id="KW-1185">Reference proteome</keyword>
<dbReference type="PROSITE" id="PS50106">
    <property type="entry name" value="PDZ"/>
    <property type="match status" value="1"/>
</dbReference>
<comment type="caution">
    <text evidence="9">The sequence shown here is derived from an EMBL/GenBank/DDBJ whole genome shotgun (WGS) entry which is preliminary data.</text>
</comment>
<evidence type="ECO:0000256" key="6">
    <source>
        <dbReference type="SAM" id="MobiDB-lite"/>
    </source>
</evidence>
<evidence type="ECO:0000256" key="2">
    <source>
        <dbReference type="ARBA" id="ARBA00022670"/>
    </source>
</evidence>
<evidence type="ECO:0000256" key="5">
    <source>
        <dbReference type="RuleBase" id="RU004404"/>
    </source>
</evidence>
<evidence type="ECO:0000259" key="8">
    <source>
        <dbReference type="PROSITE" id="PS50106"/>
    </source>
</evidence>
<proteinExistence type="inferred from homology"/>
<dbReference type="SMART" id="SM00245">
    <property type="entry name" value="TSPc"/>
    <property type="match status" value="1"/>
</dbReference>
<feature type="region of interest" description="Disordered" evidence="6">
    <location>
        <begin position="376"/>
        <end position="399"/>
    </location>
</feature>
<organism evidence="9 10">
    <name type="scientific">Sessilibacter corallicola</name>
    <dbReference type="NCBI Taxonomy" id="2904075"/>
    <lineage>
        <taxon>Bacteria</taxon>
        <taxon>Pseudomonadati</taxon>
        <taxon>Pseudomonadota</taxon>
        <taxon>Gammaproteobacteria</taxon>
        <taxon>Cellvibrionales</taxon>
        <taxon>Cellvibrionaceae</taxon>
        <taxon>Sessilibacter</taxon>
    </lineage>
</organism>
<dbReference type="NCBIfam" id="TIGR00225">
    <property type="entry name" value="prc"/>
    <property type="match status" value="1"/>
</dbReference>
<dbReference type="Pfam" id="PF22694">
    <property type="entry name" value="CtpB_N-like"/>
    <property type="match status" value="1"/>
</dbReference>
<dbReference type="SUPFAM" id="SSF50156">
    <property type="entry name" value="PDZ domain-like"/>
    <property type="match status" value="1"/>
</dbReference>
<dbReference type="Pfam" id="PF13180">
    <property type="entry name" value="PDZ_2"/>
    <property type="match status" value="1"/>
</dbReference>
<keyword evidence="4 5" id="KW-0720">Serine protease</keyword>
<dbReference type="SMART" id="SM00228">
    <property type="entry name" value="PDZ"/>
    <property type="match status" value="1"/>
</dbReference>
<protein>
    <submittedName>
        <fullName evidence="9">Proteolytic complex protein CptA</fullName>
    </submittedName>
</protein>
<dbReference type="CDD" id="cd06782">
    <property type="entry name" value="cpPDZ_CPP-like"/>
    <property type="match status" value="1"/>
</dbReference>
<keyword evidence="2 5" id="KW-0645">Protease</keyword>
<comment type="similarity">
    <text evidence="1 5">Belongs to the peptidase S41A family.</text>
</comment>
<dbReference type="InterPro" id="IPR036034">
    <property type="entry name" value="PDZ_sf"/>
</dbReference>
<sequence length="437" mass="47677">MNFRILPCALLAFAATAWAQEEQTEPQAQLPLDDLRTFTRVYSHIRNAYVEEISDKELLEYAIKGMLSELDPHSTYLDASSFDDLQVNTTGEYGGLGIEVGMERGFVKVISPIDDTPASRAGIESGDLIIAIDDKPVKGLSLNEAIELMRGPIGTDVIISVIRETVDQPFDVTLTRDTVKVRSVRSRMIEPGIGYLRIAQFQVSTGDDVLSEIAKLKDNEEELEGLILDLRNNPGGILQASVQVADAFLEEGLVVYTKGRIDNADIEYSAKPGDKINGLPLIVLINSGSASASEIVAGALQDHSRAIIMGTDSFGKGSVQTVLPITDDRAIKLTTALYFTPNGRSIQAQGIVPDIKVERAKITSLRQETFTEADLRGHLDNANGGEESDSESRLENAPETTLAERDNQLFEAVNLLKGLTIFNNRTQATGHWVKSES</sequence>
<feature type="compositionally biased region" description="Basic and acidic residues" evidence="6">
    <location>
        <begin position="390"/>
        <end position="399"/>
    </location>
</feature>
<evidence type="ECO:0000256" key="7">
    <source>
        <dbReference type="SAM" id="SignalP"/>
    </source>
</evidence>
<dbReference type="InterPro" id="IPR001478">
    <property type="entry name" value="PDZ"/>
</dbReference>
<dbReference type="Pfam" id="PF03572">
    <property type="entry name" value="Peptidase_S41"/>
    <property type="match status" value="1"/>
</dbReference>
<feature type="signal peptide" evidence="7">
    <location>
        <begin position="1"/>
        <end position="19"/>
    </location>
</feature>
<dbReference type="PANTHER" id="PTHR32060:SF30">
    <property type="entry name" value="CARBOXY-TERMINAL PROCESSING PROTEASE CTPA"/>
    <property type="match status" value="1"/>
</dbReference>
<dbReference type="EMBL" id="BAABWN010000002">
    <property type="protein sequence ID" value="GAA6167008.1"/>
    <property type="molecule type" value="Genomic_DNA"/>
</dbReference>
<dbReference type="InterPro" id="IPR055210">
    <property type="entry name" value="CtpA/B_N"/>
</dbReference>
<dbReference type="Gene3D" id="3.90.226.10">
    <property type="entry name" value="2-enoyl-CoA Hydratase, Chain A, domain 1"/>
    <property type="match status" value="1"/>
</dbReference>
<dbReference type="PANTHER" id="PTHR32060">
    <property type="entry name" value="TAIL-SPECIFIC PROTEASE"/>
    <property type="match status" value="1"/>
</dbReference>
<accession>A0ABQ0A5T3</accession>
<evidence type="ECO:0000256" key="3">
    <source>
        <dbReference type="ARBA" id="ARBA00022801"/>
    </source>
</evidence>
<reference evidence="9 10" key="1">
    <citation type="submission" date="2024-04" db="EMBL/GenBank/DDBJ databases">
        <title>Draft genome sequence of Sessilibacter corallicola NBRC 116591.</title>
        <authorList>
            <person name="Miyakawa T."/>
            <person name="Kusuya Y."/>
            <person name="Miura T."/>
        </authorList>
    </citation>
    <scope>NUCLEOTIDE SEQUENCE [LARGE SCALE GENOMIC DNA]</scope>
    <source>
        <strain evidence="9 10">KU-00831-HH</strain>
    </source>
</reference>
<dbReference type="Gene3D" id="2.30.42.10">
    <property type="match status" value="1"/>
</dbReference>
<dbReference type="Proteomes" id="UP001465153">
    <property type="component" value="Unassembled WGS sequence"/>
</dbReference>
<feature type="domain" description="PDZ" evidence="8">
    <location>
        <begin position="82"/>
        <end position="150"/>
    </location>
</feature>
<evidence type="ECO:0000256" key="1">
    <source>
        <dbReference type="ARBA" id="ARBA00009179"/>
    </source>
</evidence>
<dbReference type="RefSeq" id="WP_233087848.1">
    <property type="nucleotide sequence ID" value="NZ_BAABWN010000002.1"/>
</dbReference>
<gene>
    <name evidence="9" type="primary">cptA</name>
    <name evidence="9" type="ORF">NBRC116591_08180</name>
</gene>
<dbReference type="SUPFAM" id="SSF52096">
    <property type="entry name" value="ClpP/crotonase"/>
    <property type="match status" value="1"/>
</dbReference>
<dbReference type="InterPro" id="IPR005151">
    <property type="entry name" value="Tail-specific_protease"/>
</dbReference>
<dbReference type="InterPro" id="IPR004447">
    <property type="entry name" value="Peptidase_S41A"/>
</dbReference>
<evidence type="ECO:0000313" key="10">
    <source>
        <dbReference type="Proteomes" id="UP001465153"/>
    </source>
</evidence>
<dbReference type="CDD" id="cd07560">
    <property type="entry name" value="Peptidase_S41_CPP"/>
    <property type="match status" value="1"/>
</dbReference>
<name>A0ABQ0A5T3_9GAMM</name>
<dbReference type="Gene3D" id="3.30.750.44">
    <property type="match status" value="1"/>
</dbReference>
<keyword evidence="3 5" id="KW-0378">Hydrolase</keyword>
<evidence type="ECO:0000313" key="9">
    <source>
        <dbReference type="EMBL" id="GAA6167008.1"/>
    </source>
</evidence>
<dbReference type="InterPro" id="IPR029045">
    <property type="entry name" value="ClpP/crotonase-like_dom_sf"/>
</dbReference>
<keyword evidence="7" id="KW-0732">Signal</keyword>
<feature type="chain" id="PRO_5046929073" evidence="7">
    <location>
        <begin position="20"/>
        <end position="437"/>
    </location>
</feature>
<evidence type="ECO:0000256" key="4">
    <source>
        <dbReference type="ARBA" id="ARBA00022825"/>
    </source>
</evidence>